<evidence type="ECO:0000256" key="1">
    <source>
        <dbReference type="SAM" id="Phobius"/>
    </source>
</evidence>
<protein>
    <submittedName>
        <fullName evidence="2">Uncharacterized protein</fullName>
    </submittedName>
</protein>
<evidence type="ECO:0000313" key="2">
    <source>
        <dbReference type="EMBL" id="MFC7189108.1"/>
    </source>
</evidence>
<dbReference type="AlphaFoldDB" id="A0ABD5YID3"/>
<reference evidence="2 3" key="1">
    <citation type="journal article" date="2019" name="Int. J. Syst. Evol. Microbiol.">
        <title>The Global Catalogue of Microorganisms (GCM) 10K type strain sequencing project: providing services to taxonomists for standard genome sequencing and annotation.</title>
        <authorList>
            <consortium name="The Broad Institute Genomics Platform"/>
            <consortium name="The Broad Institute Genome Sequencing Center for Infectious Disease"/>
            <person name="Wu L."/>
            <person name="Ma J."/>
        </authorList>
    </citation>
    <scope>NUCLEOTIDE SEQUENCE [LARGE SCALE GENOMIC DNA]</scope>
    <source>
        <strain evidence="2 3">RDMS1</strain>
    </source>
</reference>
<organism evidence="2 3">
    <name type="scientific">Halocatena marina</name>
    <dbReference type="NCBI Taxonomy" id="2934937"/>
    <lineage>
        <taxon>Archaea</taxon>
        <taxon>Methanobacteriati</taxon>
        <taxon>Methanobacteriota</taxon>
        <taxon>Stenosarchaea group</taxon>
        <taxon>Halobacteria</taxon>
        <taxon>Halobacteriales</taxon>
        <taxon>Natronomonadaceae</taxon>
        <taxon>Halocatena</taxon>
    </lineage>
</organism>
<keyword evidence="1" id="KW-0812">Transmembrane</keyword>
<feature type="transmembrane region" description="Helical" evidence="1">
    <location>
        <begin position="12"/>
        <end position="38"/>
    </location>
</feature>
<keyword evidence="3" id="KW-1185">Reference proteome</keyword>
<accession>A0ABD5YID3</accession>
<feature type="transmembrane region" description="Helical" evidence="1">
    <location>
        <begin position="50"/>
        <end position="70"/>
    </location>
</feature>
<comment type="caution">
    <text evidence="2">The sequence shown here is derived from an EMBL/GenBank/DDBJ whole genome shotgun (WGS) entry which is preliminary data.</text>
</comment>
<feature type="transmembrane region" description="Helical" evidence="1">
    <location>
        <begin position="82"/>
        <end position="101"/>
    </location>
</feature>
<dbReference type="EMBL" id="JBHTAX010000001">
    <property type="protein sequence ID" value="MFC7189108.1"/>
    <property type="molecule type" value="Genomic_DNA"/>
</dbReference>
<dbReference type="GeneID" id="76198673"/>
<keyword evidence="1" id="KW-1133">Transmembrane helix</keyword>
<proteinExistence type="predicted"/>
<dbReference type="InterPro" id="IPR055943">
    <property type="entry name" value="DUF7521"/>
</dbReference>
<dbReference type="RefSeq" id="WP_248904965.1">
    <property type="nucleotide sequence ID" value="NZ_CP109979.1"/>
</dbReference>
<name>A0ABD5YID3_9EURY</name>
<evidence type="ECO:0000313" key="3">
    <source>
        <dbReference type="Proteomes" id="UP001596417"/>
    </source>
</evidence>
<dbReference type="Proteomes" id="UP001596417">
    <property type="component" value="Unassembled WGS sequence"/>
</dbReference>
<keyword evidence="1" id="KW-0472">Membrane</keyword>
<gene>
    <name evidence="2" type="ORF">ACFQL7_04095</name>
</gene>
<sequence length="121" mass="12916">MYPVLQTAIGGSPFIVVLVLLGLFTTAALSLVVAYLVFRGYLRNRDPARLSLAIGLVLLTTGPIVIQLVLTNLTPVSMVGRSVAANTSKLLGLGAMLYAIYGIARSPQTGRDDDRSDRVKK</sequence>
<dbReference type="Pfam" id="PF24365">
    <property type="entry name" value="DUF7521"/>
    <property type="match status" value="1"/>
</dbReference>